<dbReference type="GO" id="GO:0009086">
    <property type="term" value="P:methionine biosynthetic process"/>
    <property type="evidence" value="ECO:0007669"/>
    <property type="project" value="InterPro"/>
</dbReference>
<dbReference type="InterPro" id="IPR002629">
    <property type="entry name" value="Met_Synth_C/arc"/>
</dbReference>
<organism evidence="5 6">
    <name type="scientific">Methanonatronarchaeum thermophilum</name>
    <dbReference type="NCBI Taxonomy" id="1927129"/>
    <lineage>
        <taxon>Archaea</taxon>
        <taxon>Methanobacteriati</taxon>
        <taxon>Methanobacteriota</taxon>
        <taxon>Methanonatronarchaeia</taxon>
        <taxon>Methanonatronarchaeales</taxon>
        <taxon>Methanonatronarchaeaceae</taxon>
        <taxon>Methanonatronarchaeum</taxon>
    </lineage>
</organism>
<sequence>MLVCFKSIIVLFKGGENLTELVTTNSGFFPRPNYLIEAYKKVGGLQKEGMDDNVRNELENEISSARGEIIEIQEKADIDLITEGQLHWDDLLAYPATKIDGIELTGLIRYYNTNRFYRRPLVKSDLKADEIIRNEYKKTLQLTDKPVKPILPGPLTFCDLLENQHYKSDKEMMEQVIEIMIQEINALDNLGAKLIQLDEPFIATCEGTPDLEPISTINENIDIELQVQTYFGEIEEIYPELMDICDCVGLDLTGDNGNWSAIEQYGVDKNLNAGLITTKNTKLESKKTVEDKIDKILEKTSPEKLYITTNTALDFLPWKIMLKKIKFLGSDLNDR</sequence>
<dbReference type="GO" id="GO:0008270">
    <property type="term" value="F:zinc ion binding"/>
    <property type="evidence" value="ECO:0007669"/>
    <property type="project" value="InterPro"/>
</dbReference>
<comment type="caution">
    <text evidence="5">The sequence shown here is derived from an EMBL/GenBank/DDBJ whole genome shotgun (WGS) entry which is preliminary data.</text>
</comment>
<evidence type="ECO:0000256" key="3">
    <source>
        <dbReference type="ARBA" id="ARBA00022833"/>
    </source>
</evidence>
<evidence type="ECO:0000259" key="4">
    <source>
        <dbReference type="Pfam" id="PF01717"/>
    </source>
</evidence>
<feature type="domain" description="Cobalamin-independent methionine synthase MetE C-terminal/archaeal" evidence="4">
    <location>
        <begin position="22"/>
        <end position="325"/>
    </location>
</feature>
<dbReference type="GO" id="GO:0003871">
    <property type="term" value="F:5-methyltetrahydropteroyltriglutamate-homocysteine S-methyltransferase activity"/>
    <property type="evidence" value="ECO:0007669"/>
    <property type="project" value="InterPro"/>
</dbReference>
<comment type="cofactor">
    <cofactor evidence="1">
        <name>Zn(2+)</name>
        <dbReference type="ChEBI" id="CHEBI:29105"/>
    </cofactor>
</comment>
<reference evidence="5 6" key="1">
    <citation type="submission" date="2016-12" db="EMBL/GenBank/DDBJ databases">
        <title>Discovery of methanogenic haloarchaea.</title>
        <authorList>
            <person name="Sorokin D.Y."/>
            <person name="Makarova K.S."/>
            <person name="Abbas B."/>
            <person name="Ferrer M."/>
            <person name="Golyshin P.N."/>
        </authorList>
    </citation>
    <scope>NUCLEOTIDE SEQUENCE [LARGE SCALE GENOMIC DNA]</scope>
    <source>
        <strain evidence="5">AMET1</strain>
    </source>
</reference>
<dbReference type="Pfam" id="PF01717">
    <property type="entry name" value="Meth_synt_2"/>
    <property type="match status" value="1"/>
</dbReference>
<protein>
    <submittedName>
        <fullName evidence="5">Methionine synthase II cobalamin-independent MetE</fullName>
    </submittedName>
</protein>
<dbReference type="SUPFAM" id="SSF51726">
    <property type="entry name" value="UROD/MetE-like"/>
    <property type="match status" value="1"/>
</dbReference>
<evidence type="ECO:0000313" key="5">
    <source>
        <dbReference type="EMBL" id="OUJ18864.1"/>
    </source>
</evidence>
<dbReference type="Gene3D" id="3.20.20.210">
    <property type="match status" value="1"/>
</dbReference>
<accession>A0A1Y3GF94</accession>
<evidence type="ECO:0000256" key="2">
    <source>
        <dbReference type="ARBA" id="ARBA00022723"/>
    </source>
</evidence>
<dbReference type="EMBL" id="MRZU01000003">
    <property type="protein sequence ID" value="OUJ18864.1"/>
    <property type="molecule type" value="Genomic_DNA"/>
</dbReference>
<dbReference type="AlphaFoldDB" id="A0A1Y3GF94"/>
<dbReference type="InterPro" id="IPR038071">
    <property type="entry name" value="UROD/MetE-like_sf"/>
</dbReference>
<keyword evidence="2" id="KW-0479">Metal-binding</keyword>
<evidence type="ECO:0000256" key="1">
    <source>
        <dbReference type="ARBA" id="ARBA00001947"/>
    </source>
</evidence>
<dbReference type="Proteomes" id="UP000195137">
    <property type="component" value="Unassembled WGS sequence"/>
</dbReference>
<dbReference type="PANTHER" id="PTHR30519">
    <property type="entry name" value="5-METHYLTETRAHYDROPTEROYLTRIGLUTAMATE--HOMOCYSTEINE METHYLTRANSFERASE"/>
    <property type="match status" value="1"/>
</dbReference>
<proteinExistence type="predicted"/>
<evidence type="ECO:0000313" key="6">
    <source>
        <dbReference type="Proteomes" id="UP000195137"/>
    </source>
</evidence>
<keyword evidence="3" id="KW-0862">Zinc</keyword>
<name>A0A1Y3GF94_9EURY</name>
<keyword evidence="6" id="KW-1185">Reference proteome</keyword>
<gene>
    <name evidence="5" type="ORF">AMET1_0515</name>
</gene>